<dbReference type="PANTHER" id="PTHR38149">
    <property type="entry name" value="ATPASE"/>
    <property type="match status" value="1"/>
</dbReference>
<proteinExistence type="predicted"/>
<dbReference type="EMBL" id="MSZX01000005">
    <property type="protein sequence ID" value="OPA77579.1"/>
    <property type="molecule type" value="Genomic_DNA"/>
</dbReference>
<feature type="domain" description="ATPase of the ABC class C-terminal" evidence="1">
    <location>
        <begin position="2"/>
        <end position="108"/>
    </location>
</feature>
<dbReference type="AlphaFoldDB" id="A0A1T2XCF7"/>
<accession>A0A1T2XCF7</accession>
<dbReference type="PANTHER" id="PTHR38149:SF1">
    <property type="entry name" value="ATPASE"/>
    <property type="match status" value="1"/>
</dbReference>
<dbReference type="InterPro" id="IPR019195">
    <property type="entry name" value="ABC_ATPase_put"/>
</dbReference>
<dbReference type="OrthoDB" id="9809999at2"/>
<dbReference type="InterPro" id="IPR046834">
    <property type="entry name" value="ABC_ATPase_C"/>
</dbReference>
<comment type="caution">
    <text evidence="2">The sequence shown here is derived from an EMBL/GenBank/DDBJ whole genome shotgun (WGS) entry which is preliminary data.</text>
</comment>
<protein>
    <recommendedName>
        <fullName evidence="1">ATPase of the ABC class C-terminal domain-containing protein</fullName>
    </recommendedName>
</protein>
<reference evidence="2 3" key="1">
    <citation type="submission" date="2017-01" db="EMBL/GenBank/DDBJ databases">
        <title>Genome analysis of Paenibacillus selenitrireducens ES3-24.</title>
        <authorList>
            <person name="Xu D."/>
            <person name="Yao R."/>
            <person name="Zheng S."/>
        </authorList>
    </citation>
    <scope>NUCLEOTIDE SEQUENCE [LARGE SCALE GENOMIC DNA]</scope>
    <source>
        <strain evidence="2 3">ES3-24</strain>
    </source>
</reference>
<evidence type="ECO:0000259" key="1">
    <source>
        <dbReference type="Pfam" id="PF09818"/>
    </source>
</evidence>
<sequence length="117" mass="12772">MQIREYLNHYHYVAFIADGSTLPRENGTISPMTSPSPFITPESLKKVIRFSDSKSICGMAIPKGITVITGGGFSGKSTMLAIEMGINNHIPGDGREFVISVDSAQKIYIDNDPYQST</sequence>
<evidence type="ECO:0000313" key="2">
    <source>
        <dbReference type="EMBL" id="OPA77579.1"/>
    </source>
</evidence>
<name>A0A1T2XCF7_9BACL</name>
<keyword evidence="3" id="KW-1185">Reference proteome</keyword>
<dbReference type="RefSeq" id="WP_078499320.1">
    <property type="nucleotide sequence ID" value="NZ_MSZX01000005.1"/>
</dbReference>
<dbReference type="Pfam" id="PF09818">
    <property type="entry name" value="ABC_ATPase"/>
    <property type="match status" value="1"/>
</dbReference>
<organism evidence="2 3">
    <name type="scientific">Paenibacillus selenitireducens</name>
    <dbReference type="NCBI Taxonomy" id="1324314"/>
    <lineage>
        <taxon>Bacteria</taxon>
        <taxon>Bacillati</taxon>
        <taxon>Bacillota</taxon>
        <taxon>Bacilli</taxon>
        <taxon>Bacillales</taxon>
        <taxon>Paenibacillaceae</taxon>
        <taxon>Paenibacillus</taxon>
    </lineage>
</organism>
<gene>
    <name evidence="2" type="ORF">BVG16_14120</name>
</gene>
<dbReference type="Proteomes" id="UP000190188">
    <property type="component" value="Unassembled WGS sequence"/>
</dbReference>
<evidence type="ECO:0000313" key="3">
    <source>
        <dbReference type="Proteomes" id="UP000190188"/>
    </source>
</evidence>